<dbReference type="Pfam" id="PF13193">
    <property type="entry name" value="AMP-binding_C"/>
    <property type="match status" value="1"/>
</dbReference>
<evidence type="ECO:0000313" key="6">
    <source>
        <dbReference type="Proteomes" id="UP000193577"/>
    </source>
</evidence>
<proteinExistence type="inferred from homology"/>
<comment type="similarity">
    <text evidence="1">Belongs to the ATP-dependent AMP-binding enzyme family.</text>
</comment>
<organism evidence="5 6">
    <name type="scientific">Mycolicibacillus koreensis</name>
    <dbReference type="NCBI Taxonomy" id="1069220"/>
    <lineage>
        <taxon>Bacteria</taxon>
        <taxon>Bacillati</taxon>
        <taxon>Actinomycetota</taxon>
        <taxon>Actinomycetes</taxon>
        <taxon>Mycobacteriales</taxon>
        <taxon>Mycobacteriaceae</taxon>
        <taxon>Mycolicibacillus</taxon>
    </lineage>
</organism>
<name>A0A7I7SDR4_9MYCO</name>
<feature type="domain" description="AMP-dependent synthetase/ligase" evidence="3">
    <location>
        <begin position="11"/>
        <end position="359"/>
    </location>
</feature>
<dbReference type="EMBL" id="NCXO01000040">
    <property type="protein sequence ID" value="OSC31854.1"/>
    <property type="molecule type" value="Genomic_DNA"/>
</dbReference>
<evidence type="ECO:0000259" key="4">
    <source>
        <dbReference type="Pfam" id="PF13193"/>
    </source>
</evidence>
<dbReference type="InterPro" id="IPR042099">
    <property type="entry name" value="ANL_N_sf"/>
</dbReference>
<dbReference type="Pfam" id="PF00501">
    <property type="entry name" value="AMP-binding"/>
    <property type="match status" value="1"/>
</dbReference>
<protein>
    <submittedName>
        <fullName evidence="5">Uncharacterized protein</fullName>
    </submittedName>
</protein>
<dbReference type="Proteomes" id="UP000193577">
    <property type="component" value="Unassembled WGS sequence"/>
</dbReference>
<comment type="caution">
    <text evidence="5">The sequence shown here is derived from an EMBL/GenBank/DDBJ whole genome shotgun (WGS) entry which is preliminary data.</text>
</comment>
<keyword evidence="6" id="KW-1185">Reference proteome</keyword>
<reference evidence="5 6" key="1">
    <citation type="submission" date="2017-04" db="EMBL/GenBank/DDBJ databases">
        <title>The new phylogeny of genus Mycobacterium.</title>
        <authorList>
            <person name="Tortoli E."/>
            <person name="Trovato A."/>
            <person name="Cirillo D.M."/>
        </authorList>
    </citation>
    <scope>NUCLEOTIDE SEQUENCE [LARGE SCALE GENOMIC DNA]</scope>
    <source>
        <strain evidence="5 6">KCTC 19819</strain>
    </source>
</reference>
<dbReference type="PANTHER" id="PTHR43201:SF5">
    <property type="entry name" value="MEDIUM-CHAIN ACYL-COA LIGASE ACSF2, MITOCHONDRIAL"/>
    <property type="match status" value="1"/>
</dbReference>
<dbReference type="PROSITE" id="PS00455">
    <property type="entry name" value="AMP_BINDING"/>
    <property type="match status" value="1"/>
</dbReference>
<accession>A0A7I7SDR4</accession>
<feature type="domain" description="AMP-binding enzyme C-terminal" evidence="4">
    <location>
        <begin position="418"/>
        <end position="490"/>
    </location>
</feature>
<evidence type="ECO:0000256" key="2">
    <source>
        <dbReference type="ARBA" id="ARBA00022598"/>
    </source>
</evidence>
<sequence>MAYGIAQIAGGDPTGIAVTDGVTEWTWRQLNTVLNQTVNWLVDTVAPGRRLAVAAANSTHTALAHLAGTYAGLSVVPINHALGVDEMAYLLADSAAEVVLCSARTAATVRAASPTATVVAWDLDADDAPAGVDAFASVVAAYPDTEPSELIAPARPLYYTSGTTGRPRGVELPEQMFPTGGSIVEHVRRFAASRLRPTGRHLVVGPLHHTGPIGGVRGLAAGNPVVILRKFDAEDVLWLIDAKAIGHSVMVPTHFSRLLALPEHTRARYDVSSVQTIVHTGAPCPVHVKRAMIDWFGPVFVDAYGSTEVGTVTVIDSHEWLAHPGSVGKALPGKEITIRNPDGTLCAPGQDGLVCVRSTTGEGPSYRNDPEKTRQSYVADGVFAIGEIGHLDADGYLYLTDRAADMVVSGGVNVYPAESEAVLRAHPGVRDVAVIGIPHSDMGEQLCALVTVADPAPTPEELVSWCRDRLAHYKCPARVEIVDSELRNAMGKINKRQLREEYLTANPSAAAKETS</sequence>
<dbReference type="InterPro" id="IPR020845">
    <property type="entry name" value="AMP-binding_CS"/>
</dbReference>
<dbReference type="InterPro" id="IPR045851">
    <property type="entry name" value="AMP-bd_C_sf"/>
</dbReference>
<keyword evidence="2" id="KW-0436">Ligase</keyword>
<dbReference type="AlphaFoldDB" id="A0A7I7SDR4"/>
<dbReference type="RefSeq" id="WP_085304894.1">
    <property type="nucleotide sequence ID" value="NZ_AP022594.1"/>
</dbReference>
<dbReference type="GO" id="GO:0006631">
    <property type="term" value="P:fatty acid metabolic process"/>
    <property type="evidence" value="ECO:0007669"/>
    <property type="project" value="TreeGrafter"/>
</dbReference>
<dbReference type="GO" id="GO:0031956">
    <property type="term" value="F:medium-chain fatty acid-CoA ligase activity"/>
    <property type="evidence" value="ECO:0007669"/>
    <property type="project" value="TreeGrafter"/>
</dbReference>
<evidence type="ECO:0000313" key="5">
    <source>
        <dbReference type="EMBL" id="OSC31854.1"/>
    </source>
</evidence>
<dbReference type="PANTHER" id="PTHR43201">
    <property type="entry name" value="ACYL-COA SYNTHETASE"/>
    <property type="match status" value="1"/>
</dbReference>
<dbReference type="InterPro" id="IPR000873">
    <property type="entry name" value="AMP-dep_synth/lig_dom"/>
</dbReference>
<gene>
    <name evidence="5" type="ORF">B8W67_15700</name>
</gene>
<evidence type="ECO:0000256" key="1">
    <source>
        <dbReference type="ARBA" id="ARBA00006432"/>
    </source>
</evidence>
<evidence type="ECO:0000259" key="3">
    <source>
        <dbReference type="Pfam" id="PF00501"/>
    </source>
</evidence>
<dbReference type="Gene3D" id="3.30.300.30">
    <property type="match status" value="1"/>
</dbReference>
<dbReference type="OrthoDB" id="9803968at2"/>
<dbReference type="InterPro" id="IPR025110">
    <property type="entry name" value="AMP-bd_C"/>
</dbReference>
<dbReference type="SUPFAM" id="SSF56801">
    <property type="entry name" value="Acetyl-CoA synthetase-like"/>
    <property type="match status" value="1"/>
</dbReference>
<dbReference type="Gene3D" id="3.40.50.12780">
    <property type="entry name" value="N-terminal domain of ligase-like"/>
    <property type="match status" value="1"/>
</dbReference>